<keyword evidence="3" id="KW-1185">Reference proteome</keyword>
<evidence type="ECO:0000313" key="2">
    <source>
        <dbReference type="EMBL" id="VDP53214.1"/>
    </source>
</evidence>
<keyword evidence="1" id="KW-0175">Coiled coil</keyword>
<organism evidence="3 4">
    <name type="scientific">Heligmosomoides polygyrus</name>
    <name type="common">Parasitic roundworm</name>
    <dbReference type="NCBI Taxonomy" id="6339"/>
    <lineage>
        <taxon>Eukaryota</taxon>
        <taxon>Metazoa</taxon>
        <taxon>Ecdysozoa</taxon>
        <taxon>Nematoda</taxon>
        <taxon>Chromadorea</taxon>
        <taxon>Rhabditida</taxon>
        <taxon>Rhabditina</taxon>
        <taxon>Rhabditomorpha</taxon>
        <taxon>Strongyloidea</taxon>
        <taxon>Heligmosomidae</taxon>
        <taxon>Heligmosomoides</taxon>
    </lineage>
</organism>
<gene>
    <name evidence="2" type="ORF">HPBE_LOCUS25697</name>
</gene>
<reference evidence="2 3" key="1">
    <citation type="submission" date="2018-11" db="EMBL/GenBank/DDBJ databases">
        <authorList>
            <consortium name="Pathogen Informatics"/>
        </authorList>
    </citation>
    <scope>NUCLEOTIDE SEQUENCE [LARGE SCALE GENOMIC DNA]</scope>
</reference>
<accession>A0A183GSM8</accession>
<sequence>MSLLQNEIVRLRNEKSAYTKQAHTFRIELEKRFNDLLEKYARDEELFNQQLNSFSQAIRSTATALDEAEAAVIAAAGDMHPSN</sequence>
<evidence type="ECO:0000313" key="4">
    <source>
        <dbReference type="WBParaSite" id="HPBE_0002569801-mRNA-1"/>
    </source>
</evidence>
<evidence type="ECO:0000313" key="3">
    <source>
        <dbReference type="Proteomes" id="UP000050761"/>
    </source>
</evidence>
<name>A0A183GSM8_HELPZ</name>
<dbReference type="AlphaFoldDB" id="A0A183GSM8"/>
<evidence type="ECO:0000256" key="1">
    <source>
        <dbReference type="SAM" id="Coils"/>
    </source>
</evidence>
<proteinExistence type="predicted"/>
<dbReference type="WBParaSite" id="HPBE_0002569801-mRNA-1">
    <property type="protein sequence ID" value="HPBE_0002569801-mRNA-1"/>
    <property type="gene ID" value="HPBE_0002569801"/>
</dbReference>
<reference evidence="4" key="2">
    <citation type="submission" date="2019-09" db="UniProtKB">
        <authorList>
            <consortium name="WormBaseParasite"/>
        </authorList>
    </citation>
    <scope>IDENTIFICATION</scope>
</reference>
<protein>
    <submittedName>
        <fullName evidence="4">DNA repair protein RecN</fullName>
    </submittedName>
</protein>
<accession>A0A3P8F6P6</accession>
<feature type="coiled-coil region" evidence="1">
    <location>
        <begin position="1"/>
        <end position="46"/>
    </location>
</feature>
<dbReference type="Proteomes" id="UP000050761">
    <property type="component" value="Unassembled WGS sequence"/>
</dbReference>
<dbReference type="EMBL" id="UZAH01038405">
    <property type="protein sequence ID" value="VDP53214.1"/>
    <property type="molecule type" value="Genomic_DNA"/>
</dbReference>